<organism evidence="4">
    <name type="scientific">Candidatus Enterococcus clewellii</name>
    <dbReference type="NCBI Taxonomy" id="1834193"/>
    <lineage>
        <taxon>Bacteria</taxon>
        <taxon>Bacillati</taxon>
        <taxon>Bacillota</taxon>
        <taxon>Bacilli</taxon>
        <taxon>Lactobacillales</taxon>
        <taxon>Enterococcaceae</taxon>
        <taxon>Enterococcus</taxon>
    </lineage>
</organism>
<dbReference type="SUPFAM" id="SSF55729">
    <property type="entry name" value="Acyl-CoA N-acyltransferases (Nat)"/>
    <property type="match status" value="1"/>
</dbReference>
<proteinExistence type="predicted"/>
<evidence type="ECO:0000256" key="2">
    <source>
        <dbReference type="ARBA" id="ARBA00023315"/>
    </source>
</evidence>
<dbReference type="InterPro" id="IPR000182">
    <property type="entry name" value="GNAT_dom"/>
</dbReference>
<dbReference type="InterPro" id="IPR050680">
    <property type="entry name" value="YpeA/RimI_acetyltransf"/>
</dbReference>
<dbReference type="EMBL" id="NGMM01000005">
    <property type="protein sequence ID" value="OTP13662.1"/>
    <property type="molecule type" value="Genomic_DNA"/>
</dbReference>
<dbReference type="PROSITE" id="PS51186">
    <property type="entry name" value="GNAT"/>
    <property type="match status" value="1"/>
</dbReference>
<evidence type="ECO:0000313" key="4">
    <source>
        <dbReference type="EMBL" id="OTP13662.1"/>
    </source>
</evidence>
<feature type="domain" description="N-acetyltransferase" evidence="3">
    <location>
        <begin position="15"/>
        <end position="195"/>
    </location>
</feature>
<dbReference type="GO" id="GO:0016747">
    <property type="term" value="F:acyltransferase activity, transferring groups other than amino-acyl groups"/>
    <property type="evidence" value="ECO:0007669"/>
    <property type="project" value="InterPro"/>
</dbReference>
<dbReference type="InterPro" id="IPR016181">
    <property type="entry name" value="Acyl_CoA_acyltransferase"/>
</dbReference>
<name>A0A242K4W8_9ENTE</name>
<dbReference type="AlphaFoldDB" id="A0A242K4W8"/>
<evidence type="ECO:0000259" key="3">
    <source>
        <dbReference type="PROSITE" id="PS51186"/>
    </source>
</evidence>
<dbReference type="CDD" id="cd04301">
    <property type="entry name" value="NAT_SF"/>
    <property type="match status" value="1"/>
</dbReference>
<reference evidence="4" key="1">
    <citation type="submission" date="2017-05" db="EMBL/GenBank/DDBJ databases">
        <title>The Genome Sequence of Enterococcus sp. 9E7_DIV0242.</title>
        <authorList>
            <consortium name="The Broad Institute Genomics Platform"/>
            <consortium name="The Broad Institute Genomic Center for Infectious Diseases"/>
            <person name="Earl A."/>
            <person name="Manson A."/>
            <person name="Schwartman J."/>
            <person name="Gilmore M."/>
            <person name="Abouelleil A."/>
            <person name="Cao P."/>
            <person name="Chapman S."/>
            <person name="Cusick C."/>
            <person name="Shea T."/>
            <person name="Young S."/>
            <person name="Neafsey D."/>
            <person name="Nusbaum C."/>
            <person name="Birren B."/>
        </authorList>
    </citation>
    <scope>NUCLEOTIDE SEQUENCE [LARGE SCALE GENOMIC DNA]</scope>
    <source>
        <strain evidence="4">9E7_DIV0242</strain>
    </source>
</reference>
<keyword evidence="1 4" id="KW-0808">Transferase</keyword>
<dbReference type="PANTHER" id="PTHR43420">
    <property type="entry name" value="ACETYLTRANSFERASE"/>
    <property type="match status" value="1"/>
</dbReference>
<dbReference type="Pfam" id="PF00583">
    <property type="entry name" value="Acetyltransf_1"/>
    <property type="match status" value="1"/>
</dbReference>
<dbReference type="Gene3D" id="3.40.630.30">
    <property type="match status" value="1"/>
</dbReference>
<keyword evidence="2" id="KW-0012">Acyltransferase</keyword>
<dbReference type="PANTHER" id="PTHR43420:SF52">
    <property type="entry name" value="N-ACETYLTRANSFERASE YODP"/>
    <property type="match status" value="1"/>
</dbReference>
<comment type="caution">
    <text evidence="4">The sequence shown here is derived from an EMBL/GenBank/DDBJ whole genome shotgun (WGS) entry which is preliminary data.</text>
</comment>
<accession>A0A242K4W8</accession>
<sequence length="196" mass="22491">MVLNLFLYIKTVSYTHLDVYKRQILVILKDMELPIFDEVSEEMVAAILEETIADPTYRYGYKRGLVYEVEGQVAGIAFGYSAEDEPTIDEPLKNTLKKHGFNENLQLFIDPETLPNEWYLDTISVGADFRGLGIGSKLLEALPELAKREGKSVIGLSVDKANPNAKRLYERHGYKFVEERMISGHLYEHMQKRIDE</sequence>
<evidence type="ECO:0000256" key="1">
    <source>
        <dbReference type="ARBA" id="ARBA00022679"/>
    </source>
</evidence>
<gene>
    <name evidence="4" type="ORF">A5888_003140</name>
</gene>
<protein>
    <submittedName>
        <fullName evidence="4">GNAT family acetyltransferase</fullName>
    </submittedName>
</protein>
<dbReference type="OrthoDB" id="5319888at2"/>